<accession>A0A0P7V2P2</accession>
<reference evidence="2 3" key="1">
    <citation type="submission" date="2015-08" db="EMBL/GenBank/DDBJ databases">
        <title>The genome of the Asian arowana (Scleropages formosus).</title>
        <authorList>
            <person name="Tan M.H."/>
            <person name="Gan H.M."/>
            <person name="Croft L.J."/>
            <person name="Austin C.M."/>
        </authorList>
    </citation>
    <scope>NUCLEOTIDE SEQUENCE [LARGE SCALE GENOMIC DNA]</scope>
    <source>
        <strain evidence="2">Aro1</strain>
    </source>
</reference>
<organism evidence="2 3">
    <name type="scientific">Scleropages formosus</name>
    <name type="common">Asian bonytongue</name>
    <name type="synonym">Osteoglossum formosum</name>
    <dbReference type="NCBI Taxonomy" id="113540"/>
    <lineage>
        <taxon>Eukaryota</taxon>
        <taxon>Metazoa</taxon>
        <taxon>Chordata</taxon>
        <taxon>Craniata</taxon>
        <taxon>Vertebrata</taxon>
        <taxon>Euteleostomi</taxon>
        <taxon>Actinopterygii</taxon>
        <taxon>Neopterygii</taxon>
        <taxon>Teleostei</taxon>
        <taxon>Osteoglossocephala</taxon>
        <taxon>Osteoglossomorpha</taxon>
        <taxon>Osteoglossiformes</taxon>
        <taxon>Osteoglossidae</taxon>
        <taxon>Scleropages</taxon>
    </lineage>
</organism>
<feature type="compositionally biased region" description="Basic and acidic residues" evidence="1">
    <location>
        <begin position="50"/>
        <end position="65"/>
    </location>
</feature>
<comment type="caution">
    <text evidence="2">The sequence shown here is derived from an EMBL/GenBank/DDBJ whole genome shotgun (WGS) entry which is preliminary data.</text>
</comment>
<sequence>MTKRRAGDAPQHETPFKRPAGPACGAEARPSAVAGFRAPAALPPAAARTGTREKRPRVWEEREAETALPRKKARVNSVRVSRNGSVVVVHSGSFQDENNTVGEAEALTLPAGVPESRQEEGAAPNNMTKSDKGVPTDDDDDDLSAFNSFQFWRAPLPDLDFSVLQCDDGEPARKNSVLLEGDAMET</sequence>
<feature type="region of interest" description="Disordered" evidence="1">
    <location>
        <begin position="110"/>
        <end position="142"/>
    </location>
</feature>
<evidence type="ECO:0000313" key="2">
    <source>
        <dbReference type="EMBL" id="KPP76790.1"/>
    </source>
</evidence>
<evidence type="ECO:0000256" key="1">
    <source>
        <dbReference type="SAM" id="MobiDB-lite"/>
    </source>
</evidence>
<feature type="compositionally biased region" description="Basic and acidic residues" evidence="1">
    <location>
        <begin position="1"/>
        <end position="16"/>
    </location>
</feature>
<evidence type="ECO:0008006" key="4">
    <source>
        <dbReference type="Google" id="ProtNLM"/>
    </source>
</evidence>
<protein>
    <recommendedName>
        <fullName evidence="4">WW-binding domain-containing protein</fullName>
    </recommendedName>
</protein>
<dbReference type="Proteomes" id="UP000034805">
    <property type="component" value="Unassembled WGS sequence"/>
</dbReference>
<name>A0A0P7V2P2_SCLFO</name>
<gene>
    <name evidence="2" type="ORF">Z043_103839</name>
</gene>
<evidence type="ECO:0000313" key="3">
    <source>
        <dbReference type="Proteomes" id="UP000034805"/>
    </source>
</evidence>
<feature type="compositionally biased region" description="Low complexity" evidence="1">
    <location>
        <begin position="38"/>
        <end position="47"/>
    </location>
</feature>
<proteinExistence type="predicted"/>
<dbReference type="EMBL" id="JARO02000993">
    <property type="protein sequence ID" value="KPP76790.1"/>
    <property type="molecule type" value="Genomic_DNA"/>
</dbReference>
<feature type="region of interest" description="Disordered" evidence="1">
    <location>
        <begin position="167"/>
        <end position="186"/>
    </location>
</feature>
<dbReference type="AlphaFoldDB" id="A0A0P7V2P2"/>
<feature type="region of interest" description="Disordered" evidence="1">
    <location>
        <begin position="1"/>
        <end position="77"/>
    </location>
</feature>